<reference evidence="1" key="1">
    <citation type="submission" date="2021-06" db="EMBL/GenBank/DDBJ databases">
        <authorList>
            <person name="Kallberg Y."/>
            <person name="Tangrot J."/>
            <person name="Rosling A."/>
        </authorList>
    </citation>
    <scope>NUCLEOTIDE SEQUENCE</scope>
    <source>
        <strain evidence="1">FL966</strain>
    </source>
</reference>
<sequence length="155" mass="17573">NKINEMLGQDYITAKDILNTAQEIAKCLEFVVIIKNSSCCHLHLQCKCGSQPRNTSNLTHVTEIINKHNYPMTKNKRIFHEHHQLMQKTRSAGVQMLKAGASPSMIYKAIRDEDGNPTAIQKDISNLGLQINFLEEIVSIKALIIGLEKREYIMP</sequence>
<feature type="non-terminal residue" evidence="1">
    <location>
        <position position="155"/>
    </location>
</feature>
<gene>
    <name evidence="1" type="ORF">CPELLU_LOCUS14089</name>
</gene>
<comment type="caution">
    <text evidence="1">The sequence shown here is derived from an EMBL/GenBank/DDBJ whole genome shotgun (WGS) entry which is preliminary data.</text>
</comment>
<accession>A0A9N9IKI4</accession>
<protein>
    <submittedName>
        <fullName evidence="1">9720_t:CDS:1</fullName>
    </submittedName>
</protein>
<organism evidence="1 2">
    <name type="scientific">Cetraspora pellucida</name>
    <dbReference type="NCBI Taxonomy" id="1433469"/>
    <lineage>
        <taxon>Eukaryota</taxon>
        <taxon>Fungi</taxon>
        <taxon>Fungi incertae sedis</taxon>
        <taxon>Mucoromycota</taxon>
        <taxon>Glomeromycotina</taxon>
        <taxon>Glomeromycetes</taxon>
        <taxon>Diversisporales</taxon>
        <taxon>Gigasporaceae</taxon>
        <taxon>Cetraspora</taxon>
    </lineage>
</organism>
<evidence type="ECO:0000313" key="2">
    <source>
        <dbReference type="Proteomes" id="UP000789759"/>
    </source>
</evidence>
<name>A0A9N9IKI4_9GLOM</name>
<evidence type="ECO:0000313" key="1">
    <source>
        <dbReference type="EMBL" id="CAG8741089.1"/>
    </source>
</evidence>
<keyword evidence="2" id="KW-1185">Reference proteome</keyword>
<dbReference type="AlphaFoldDB" id="A0A9N9IKI4"/>
<proteinExistence type="predicted"/>
<dbReference type="OrthoDB" id="2430076at2759"/>
<dbReference type="EMBL" id="CAJVQA010016102">
    <property type="protein sequence ID" value="CAG8741089.1"/>
    <property type="molecule type" value="Genomic_DNA"/>
</dbReference>
<dbReference type="Proteomes" id="UP000789759">
    <property type="component" value="Unassembled WGS sequence"/>
</dbReference>